<evidence type="ECO:0000256" key="3">
    <source>
        <dbReference type="ARBA" id="ARBA00022574"/>
    </source>
</evidence>
<evidence type="ECO:0000256" key="4">
    <source>
        <dbReference type="ARBA" id="ARBA00022679"/>
    </source>
</evidence>
<dbReference type="InParanoid" id="A0A6C2YSY6"/>
<dbReference type="PROSITE" id="PS50082">
    <property type="entry name" value="WD_REPEATS_2"/>
    <property type="match status" value="8"/>
</dbReference>
<organism evidence="14">
    <name type="scientific">Tuwongella immobilis</name>
    <dbReference type="NCBI Taxonomy" id="692036"/>
    <lineage>
        <taxon>Bacteria</taxon>
        <taxon>Pseudomonadati</taxon>
        <taxon>Planctomycetota</taxon>
        <taxon>Planctomycetia</taxon>
        <taxon>Gemmatales</taxon>
        <taxon>Gemmataceae</taxon>
        <taxon>Tuwongella</taxon>
    </lineage>
</organism>
<dbReference type="Pfam" id="PF00400">
    <property type="entry name" value="WD40"/>
    <property type="match status" value="8"/>
</dbReference>
<dbReference type="InterPro" id="IPR015943">
    <property type="entry name" value="WD40/YVTN_repeat-like_dom_sf"/>
</dbReference>
<keyword evidence="4" id="KW-0808">Transferase</keyword>
<dbReference type="InterPro" id="IPR008271">
    <property type="entry name" value="Ser/Thr_kinase_AS"/>
</dbReference>
<name>A0A6C2YSY6_9BACT</name>
<keyword evidence="12" id="KW-0472">Membrane</keyword>
<evidence type="ECO:0000256" key="7">
    <source>
        <dbReference type="ARBA" id="ARBA00022777"/>
    </source>
</evidence>
<dbReference type="InterPro" id="IPR017441">
    <property type="entry name" value="Protein_kinase_ATP_BS"/>
</dbReference>
<dbReference type="EC" id="2.7.11.1" evidence="1"/>
<dbReference type="PROSITE" id="PS50294">
    <property type="entry name" value="WD_REPEATS_REGION"/>
    <property type="match status" value="6"/>
</dbReference>
<dbReference type="PROSITE" id="PS00108">
    <property type="entry name" value="PROTEIN_KINASE_ST"/>
    <property type="match status" value="1"/>
</dbReference>
<dbReference type="Proteomes" id="UP000464378">
    <property type="component" value="Chromosome"/>
</dbReference>
<sequence>MTAKRQNPWDGATTVDRFGESALYESATSPNIDGYELLDVLGRGGMGVVYRARQVQLDRQVALKVILNGAHAEPMQRERFQREAMTVAALSHPNIIRIYEVGEYSGLPYLALELVEGGSLADRLDGTPWPAKPAAKLIETLARAMHHAHEEGIVHRDLKPANILLQSSLPGSANRSAQESVTLSAKSLDDQPKITDFGLAKRFDATLEDSPRPGTHTGAVLGTPNYMSPEQASGHHREHGPHSDIYSLGAILYELLTGRPPFAGESAVETIMQVMMGDALPPRMLHPRLARDLDTICLKCLQKDPRKRYSSAAELADDLARFQAGKPILARPIGRIERTMKWAKRHPAIAVSSVLGTLVLLGALALTLWVNVELRQANDREQARANQARQAQDAAVRASHEAESRRLEAEQARKAAEDQSQIAREEATKSRRSLFALQLAQIAALHDRDSGLALEWLNDPRRCPPDLRDFTWHYWQARCQRKLAECIGHTGPVNGVQILPGERGMLSISWDGTARLWDMRGQCHAIFQGHDGLVLALAVSGDGWSFVTGGEDRTVMLWSIPLSLRQNLRDGIRPNGAIPVVRPLAIGRGHRDMVRAVVVDRQVPQVLSTGADGTVQLWRLPAYLESSQLGESSLLAGAVTGMLGYQRLPLEWHPIQTVLQGLPRVWAMDLSRDGQLLLLGCDDRQARVYQRVPKGFVLHRSLMHEFPVQGAAFTPDGQTIATFAQSGSTAIWLWNTADGQRLRTLTGHVGPIVSMSFSGSGKWLASGSFDRTLRIWEVDSGRERSMIRGHGERLRSVAFSPEQNRVVTGGMDHRICLWQPLASDVDPTQLPGGGERTVAIVDGSQRWIMTARPNGMVDLVGLDWDGRSLQRTPHPYAKALLLGHTGPVNALAVHPNHRWAATAGQDGLIRIWDLANLQPGPPERIATLRPVRQLRMEGGVIRDLRFAQDGEWLWAAGDGGVSRWKVGGQVNGWQPTPLATPIVGRVKGVQLIPGPTPRLAIITDRSVRVHDSATGEMLTESLSPGDGELTALTVIHHQILTGDADGKMIRWEWAENPNRLTAKLEMTGHGEAIVQLLPSLDGETVISASRDRTVRCWDLVIGLERGEFSGHTEGVLAVGWLPMPDGSLGLLSLGRDGSLRFWPGMTGMAGPVVLP</sequence>
<dbReference type="InterPro" id="IPR019775">
    <property type="entry name" value="WD40_repeat_CS"/>
</dbReference>
<dbReference type="CDD" id="cd14014">
    <property type="entry name" value="STKc_PknB_like"/>
    <property type="match status" value="1"/>
</dbReference>
<dbReference type="SMART" id="SM00220">
    <property type="entry name" value="S_TKc"/>
    <property type="match status" value="1"/>
</dbReference>
<accession>A0A6C2YSY6</accession>
<keyword evidence="5" id="KW-0677">Repeat</keyword>
<dbReference type="SUPFAM" id="SSF56112">
    <property type="entry name" value="Protein kinase-like (PK-like)"/>
    <property type="match status" value="1"/>
</dbReference>
<protein>
    <recommendedName>
        <fullName evidence="1">non-specific serine/threonine protein kinase</fullName>
        <ecNumber evidence="1">2.7.11.1</ecNumber>
    </recommendedName>
</protein>
<dbReference type="SUPFAM" id="SSF50952">
    <property type="entry name" value="Soluble quinoprotein glucose dehydrogenase"/>
    <property type="match status" value="1"/>
</dbReference>
<feature type="domain" description="Protein kinase" evidence="13">
    <location>
        <begin position="35"/>
        <end position="329"/>
    </location>
</feature>
<dbReference type="EMBL" id="LR593887">
    <property type="protein sequence ID" value="VTS05457.1"/>
    <property type="molecule type" value="Genomic_DNA"/>
</dbReference>
<feature type="repeat" description="WD" evidence="9">
    <location>
        <begin position="486"/>
        <end position="520"/>
    </location>
</feature>
<feature type="repeat" description="WD" evidence="9">
    <location>
        <begin position="881"/>
        <end position="914"/>
    </location>
</feature>
<proteinExistence type="predicted"/>
<keyword evidence="7 14" id="KW-0418">Kinase</keyword>
<feature type="compositionally biased region" description="Basic and acidic residues" evidence="11">
    <location>
        <begin position="398"/>
        <end position="423"/>
    </location>
</feature>
<dbReference type="KEGG" id="tim:GMBLW1_51480"/>
<evidence type="ECO:0000256" key="11">
    <source>
        <dbReference type="SAM" id="MobiDB-lite"/>
    </source>
</evidence>
<dbReference type="CDD" id="cd00200">
    <property type="entry name" value="WD40"/>
    <property type="match status" value="2"/>
</dbReference>
<dbReference type="PRINTS" id="PR00320">
    <property type="entry name" value="GPROTEINBRPT"/>
</dbReference>
<dbReference type="InterPro" id="IPR000719">
    <property type="entry name" value="Prot_kinase_dom"/>
</dbReference>
<evidence type="ECO:0000256" key="6">
    <source>
        <dbReference type="ARBA" id="ARBA00022741"/>
    </source>
</evidence>
<feature type="repeat" description="WD" evidence="9">
    <location>
        <begin position="745"/>
        <end position="786"/>
    </location>
</feature>
<dbReference type="PANTHER" id="PTHR19879:SF9">
    <property type="entry name" value="TRANSCRIPTION INITIATION FACTOR TFIID SUBUNIT 5"/>
    <property type="match status" value="1"/>
</dbReference>
<feature type="transmembrane region" description="Helical" evidence="12">
    <location>
        <begin position="348"/>
        <end position="370"/>
    </location>
</feature>
<dbReference type="InterPro" id="IPR020472">
    <property type="entry name" value="WD40_PAC1"/>
</dbReference>
<dbReference type="GO" id="GO:0004674">
    <property type="term" value="F:protein serine/threonine kinase activity"/>
    <property type="evidence" value="ECO:0007669"/>
    <property type="project" value="UniProtKB-KW"/>
</dbReference>
<evidence type="ECO:0000313" key="15">
    <source>
        <dbReference type="Proteomes" id="UP000464378"/>
    </source>
</evidence>
<reference evidence="14" key="1">
    <citation type="submission" date="2019-04" db="EMBL/GenBank/DDBJ databases">
        <authorList>
            <consortium name="Science for Life Laboratories"/>
        </authorList>
    </citation>
    <scope>NUCLEOTIDE SEQUENCE</scope>
    <source>
        <strain evidence="14">MBLW1</strain>
    </source>
</reference>
<dbReference type="Gene3D" id="3.30.200.20">
    <property type="entry name" value="Phosphorylase Kinase, domain 1"/>
    <property type="match status" value="1"/>
</dbReference>
<dbReference type="PROSITE" id="PS00678">
    <property type="entry name" value="WD_REPEATS_1"/>
    <property type="match status" value="3"/>
</dbReference>
<dbReference type="SUPFAM" id="SSF50978">
    <property type="entry name" value="WD40 repeat-like"/>
    <property type="match status" value="1"/>
</dbReference>
<dbReference type="GO" id="GO:0005524">
    <property type="term" value="F:ATP binding"/>
    <property type="evidence" value="ECO:0007669"/>
    <property type="project" value="UniProtKB-UniRule"/>
</dbReference>
<feature type="binding site" evidence="10">
    <location>
        <position position="64"/>
    </location>
    <ligand>
        <name>ATP</name>
        <dbReference type="ChEBI" id="CHEBI:30616"/>
    </ligand>
</feature>
<feature type="repeat" description="WD" evidence="9">
    <location>
        <begin position="527"/>
        <end position="560"/>
    </location>
</feature>
<dbReference type="Pfam" id="PF00069">
    <property type="entry name" value="Pkinase"/>
    <property type="match status" value="1"/>
</dbReference>
<dbReference type="Gene3D" id="2.130.10.10">
    <property type="entry name" value="YVTN repeat-like/Quinoprotein amine dehydrogenase"/>
    <property type="match status" value="4"/>
</dbReference>
<evidence type="ECO:0000256" key="5">
    <source>
        <dbReference type="ARBA" id="ARBA00022737"/>
    </source>
</evidence>
<feature type="repeat" description="WD" evidence="9">
    <location>
        <begin position="787"/>
        <end position="819"/>
    </location>
</feature>
<dbReference type="InterPro" id="IPR001680">
    <property type="entry name" value="WD40_rpt"/>
</dbReference>
<keyword evidence="15" id="KW-1185">Reference proteome</keyword>
<feature type="compositionally biased region" description="Low complexity" evidence="11">
    <location>
        <begin position="384"/>
        <end position="397"/>
    </location>
</feature>
<dbReference type="FunFam" id="1.10.510.10:FF:000021">
    <property type="entry name" value="Serine/threonine protein kinase"/>
    <property type="match status" value="1"/>
</dbReference>
<dbReference type="InterPro" id="IPR011041">
    <property type="entry name" value="Quinoprot_gluc/sorb_DH_b-prop"/>
</dbReference>
<keyword evidence="3 9" id="KW-0853">WD repeat</keyword>
<feature type="repeat" description="WD" evidence="9">
    <location>
        <begin position="1066"/>
        <end position="1099"/>
    </location>
</feature>
<keyword evidence="2" id="KW-0723">Serine/threonine-protein kinase</keyword>
<feature type="region of interest" description="Disordered" evidence="11">
    <location>
        <begin position="383"/>
        <end position="423"/>
    </location>
</feature>
<evidence type="ECO:0000256" key="12">
    <source>
        <dbReference type="SAM" id="Phobius"/>
    </source>
</evidence>
<evidence type="ECO:0000313" key="14">
    <source>
        <dbReference type="EMBL" id="VIP04045.1"/>
    </source>
</evidence>
<evidence type="ECO:0000256" key="10">
    <source>
        <dbReference type="PROSITE-ProRule" id="PRU10141"/>
    </source>
</evidence>
<dbReference type="RefSeq" id="WP_162659177.1">
    <property type="nucleotide sequence ID" value="NZ_LR593887.1"/>
</dbReference>
<keyword evidence="8 10" id="KW-0067">ATP-binding</keyword>
<evidence type="ECO:0000256" key="2">
    <source>
        <dbReference type="ARBA" id="ARBA00022527"/>
    </source>
</evidence>
<keyword evidence="12" id="KW-1133">Transmembrane helix</keyword>
<keyword evidence="6 10" id="KW-0547">Nucleotide-binding</keyword>
<dbReference type="PROSITE" id="PS50011">
    <property type="entry name" value="PROTEIN_KINASE_DOM"/>
    <property type="match status" value="1"/>
</dbReference>
<dbReference type="PANTHER" id="PTHR19879">
    <property type="entry name" value="TRANSCRIPTION INITIATION FACTOR TFIID"/>
    <property type="match status" value="1"/>
</dbReference>
<feature type="region of interest" description="Disordered" evidence="11">
    <location>
        <begin position="206"/>
        <end position="241"/>
    </location>
</feature>
<evidence type="ECO:0000256" key="1">
    <source>
        <dbReference type="ARBA" id="ARBA00012513"/>
    </source>
</evidence>
<keyword evidence="12" id="KW-0812">Transmembrane</keyword>
<dbReference type="EMBL" id="LR586016">
    <property type="protein sequence ID" value="VIP04045.1"/>
    <property type="molecule type" value="Genomic_DNA"/>
</dbReference>
<dbReference type="PROSITE" id="PS00107">
    <property type="entry name" value="PROTEIN_KINASE_ATP"/>
    <property type="match status" value="1"/>
</dbReference>
<dbReference type="Gene3D" id="1.10.510.10">
    <property type="entry name" value="Transferase(Phosphotransferase) domain 1"/>
    <property type="match status" value="1"/>
</dbReference>
<dbReference type="AlphaFoldDB" id="A0A6C2YSY6"/>
<evidence type="ECO:0000259" key="13">
    <source>
        <dbReference type="PROSITE" id="PS50011"/>
    </source>
</evidence>
<dbReference type="InterPro" id="IPR011009">
    <property type="entry name" value="Kinase-like_dom_sf"/>
</dbReference>
<dbReference type="InterPro" id="IPR036322">
    <property type="entry name" value="WD40_repeat_dom_sf"/>
</dbReference>
<evidence type="ECO:0000256" key="9">
    <source>
        <dbReference type="PROSITE-ProRule" id="PRU00221"/>
    </source>
</evidence>
<dbReference type="SMART" id="SM00320">
    <property type="entry name" value="WD40"/>
    <property type="match status" value="12"/>
</dbReference>
<evidence type="ECO:0000256" key="8">
    <source>
        <dbReference type="ARBA" id="ARBA00022840"/>
    </source>
</evidence>
<feature type="repeat" description="WD" evidence="9">
    <location>
        <begin position="587"/>
        <end position="620"/>
    </location>
</feature>
<gene>
    <name evidence="14" type="ORF">GMBLW1_51480</name>
</gene>
<feature type="repeat" description="WD" evidence="9">
    <location>
        <begin position="1108"/>
        <end position="1142"/>
    </location>
</feature>